<dbReference type="AlphaFoldDB" id="A0A2I0QW89"/>
<dbReference type="GO" id="GO:0016646">
    <property type="term" value="F:oxidoreductase activity, acting on the CH-NH group of donors, NAD or NADP as acceptor"/>
    <property type="evidence" value="ECO:0007669"/>
    <property type="project" value="UniProtKB-ARBA"/>
</dbReference>
<protein>
    <recommendedName>
        <fullName evidence="5">Flavin reductase like domain-containing protein</fullName>
    </recommendedName>
</protein>
<dbReference type="InterPro" id="IPR002563">
    <property type="entry name" value="Flavin_Rdtase-like_dom"/>
</dbReference>
<dbReference type="SMART" id="SM00903">
    <property type="entry name" value="Flavin_Reduct"/>
    <property type="match status" value="1"/>
</dbReference>
<keyword evidence="3" id="KW-0288">FMN</keyword>
<gene>
    <name evidence="6" type="ORF">CEY16_01025</name>
</gene>
<evidence type="ECO:0000256" key="2">
    <source>
        <dbReference type="ARBA" id="ARBA00022630"/>
    </source>
</evidence>
<dbReference type="PANTHER" id="PTHR33798">
    <property type="entry name" value="FLAVOPROTEIN OXYGENASE"/>
    <property type="match status" value="1"/>
</dbReference>
<dbReference type="SUPFAM" id="SSF50475">
    <property type="entry name" value="FMN-binding split barrel"/>
    <property type="match status" value="1"/>
</dbReference>
<accession>A0A2I0QW89</accession>
<feature type="domain" description="Flavin reductase like" evidence="5">
    <location>
        <begin position="20"/>
        <end position="176"/>
    </location>
</feature>
<dbReference type="PANTHER" id="PTHR33798:SF5">
    <property type="entry name" value="FLAVIN REDUCTASE LIKE DOMAIN-CONTAINING PROTEIN"/>
    <property type="match status" value="1"/>
</dbReference>
<dbReference type="Pfam" id="PF01613">
    <property type="entry name" value="Flavin_Reduct"/>
    <property type="match status" value="1"/>
</dbReference>
<evidence type="ECO:0000313" key="6">
    <source>
        <dbReference type="EMBL" id="PKR78370.1"/>
    </source>
</evidence>
<reference evidence="6 7" key="1">
    <citation type="submission" date="2017-06" db="EMBL/GenBank/DDBJ databases">
        <title>the draft geome sequence of Illustriluteabacillus marina B3227.</title>
        <authorList>
            <person name="He R.-H."/>
            <person name="Du Z.-J."/>
        </authorList>
    </citation>
    <scope>NUCLEOTIDE SEQUENCE [LARGE SCALE GENOMIC DNA]</scope>
    <source>
        <strain evidence="6 7">B3227</strain>
    </source>
</reference>
<dbReference type="Proteomes" id="UP000243524">
    <property type="component" value="Unassembled WGS sequence"/>
</dbReference>
<evidence type="ECO:0000256" key="1">
    <source>
        <dbReference type="ARBA" id="ARBA00001917"/>
    </source>
</evidence>
<proteinExistence type="inferred from homology"/>
<keyword evidence="2" id="KW-0285">Flavoprotein</keyword>
<comment type="cofactor">
    <cofactor evidence="1">
        <name>FMN</name>
        <dbReference type="ChEBI" id="CHEBI:58210"/>
    </cofactor>
</comment>
<evidence type="ECO:0000313" key="7">
    <source>
        <dbReference type="Proteomes" id="UP000243524"/>
    </source>
</evidence>
<dbReference type="OrthoDB" id="9794638at2"/>
<dbReference type="Gene3D" id="2.30.110.10">
    <property type="entry name" value="Electron Transport, Fmn-binding Protein, Chain A"/>
    <property type="match status" value="1"/>
</dbReference>
<evidence type="ECO:0000259" key="5">
    <source>
        <dbReference type="SMART" id="SM00903"/>
    </source>
</evidence>
<dbReference type="RefSeq" id="WP_101330114.1">
    <property type="nucleotide sequence ID" value="NZ_PJNH01000001.1"/>
</dbReference>
<evidence type="ECO:0000256" key="3">
    <source>
        <dbReference type="ARBA" id="ARBA00022643"/>
    </source>
</evidence>
<organism evidence="6 7">
    <name type="scientific">Halalkalibacillus sediminis</name>
    <dbReference type="NCBI Taxonomy" id="2018042"/>
    <lineage>
        <taxon>Bacteria</taxon>
        <taxon>Bacillati</taxon>
        <taxon>Bacillota</taxon>
        <taxon>Bacilli</taxon>
        <taxon>Bacillales</taxon>
        <taxon>Bacillaceae</taxon>
        <taxon>Halalkalibacillus</taxon>
    </lineage>
</organism>
<comment type="caution">
    <text evidence="6">The sequence shown here is derived from an EMBL/GenBank/DDBJ whole genome shotgun (WGS) entry which is preliminary data.</text>
</comment>
<dbReference type="EMBL" id="PJNH01000001">
    <property type="protein sequence ID" value="PKR78370.1"/>
    <property type="molecule type" value="Genomic_DNA"/>
</dbReference>
<dbReference type="InterPro" id="IPR012349">
    <property type="entry name" value="Split_barrel_FMN-bd"/>
</dbReference>
<sequence length="206" mass="22604">MISINAASLNKKENYKLLSGSVIPRPIAFVTSMDSEGTLNAAPFSFFNVVSAEPPMIAFSVGRVDGKMAKHTSRNILKNKEFVVHIVDETILHEMNQTAAPYEDGISEVDKVNLTSIDSEKVTVPSLKEPKIRMECRLSQSIPLGKDGVYSNDLLIGEVLCYHFDEAVYEDGKIIAEALNPVARLAGPNYANLGNYQTIARPTDTK</sequence>
<dbReference type="GO" id="GO:0010181">
    <property type="term" value="F:FMN binding"/>
    <property type="evidence" value="ECO:0007669"/>
    <property type="project" value="InterPro"/>
</dbReference>
<evidence type="ECO:0000256" key="4">
    <source>
        <dbReference type="ARBA" id="ARBA00038054"/>
    </source>
</evidence>
<comment type="similarity">
    <text evidence="4">Belongs to the flavoredoxin family.</text>
</comment>
<keyword evidence="7" id="KW-1185">Reference proteome</keyword>
<name>A0A2I0QW89_9BACI</name>